<dbReference type="Proteomes" id="UP000283387">
    <property type="component" value="Unassembled WGS sequence"/>
</dbReference>
<organism evidence="2 3">
    <name type="scientific">Mangrovibacterium diazotrophicum</name>
    <dbReference type="NCBI Taxonomy" id="1261403"/>
    <lineage>
        <taxon>Bacteria</taxon>
        <taxon>Pseudomonadati</taxon>
        <taxon>Bacteroidota</taxon>
        <taxon>Bacteroidia</taxon>
        <taxon>Marinilabiliales</taxon>
        <taxon>Prolixibacteraceae</taxon>
        <taxon>Mangrovibacterium</taxon>
    </lineage>
</organism>
<protein>
    <submittedName>
        <fullName evidence="2">Uncharacterized protein</fullName>
    </submittedName>
</protein>
<evidence type="ECO:0000313" key="3">
    <source>
        <dbReference type="Proteomes" id="UP000283387"/>
    </source>
</evidence>
<feature type="signal peptide" evidence="1">
    <location>
        <begin position="1"/>
        <end position="19"/>
    </location>
</feature>
<dbReference type="RefSeq" id="WP_120275354.1">
    <property type="nucleotide sequence ID" value="NZ_RAPN01000005.1"/>
</dbReference>
<dbReference type="EMBL" id="RAPN01000005">
    <property type="protein sequence ID" value="RKD86039.1"/>
    <property type="molecule type" value="Genomic_DNA"/>
</dbReference>
<evidence type="ECO:0000313" key="2">
    <source>
        <dbReference type="EMBL" id="RKD86039.1"/>
    </source>
</evidence>
<proteinExistence type="predicted"/>
<keyword evidence="3" id="KW-1185">Reference proteome</keyword>
<evidence type="ECO:0000256" key="1">
    <source>
        <dbReference type="SAM" id="SignalP"/>
    </source>
</evidence>
<comment type="caution">
    <text evidence="2">The sequence shown here is derived from an EMBL/GenBank/DDBJ whole genome shotgun (WGS) entry which is preliminary data.</text>
</comment>
<keyword evidence="1" id="KW-0732">Signal</keyword>
<name>A0A419VV63_9BACT</name>
<gene>
    <name evidence="2" type="ORF">BC643_4355</name>
</gene>
<dbReference type="AlphaFoldDB" id="A0A419VV63"/>
<reference evidence="2 3" key="1">
    <citation type="submission" date="2018-09" db="EMBL/GenBank/DDBJ databases">
        <title>Genomic Encyclopedia of Archaeal and Bacterial Type Strains, Phase II (KMG-II): from individual species to whole genera.</title>
        <authorList>
            <person name="Goeker M."/>
        </authorList>
    </citation>
    <scope>NUCLEOTIDE SEQUENCE [LARGE SCALE GENOMIC DNA]</scope>
    <source>
        <strain evidence="2 3">DSM 27148</strain>
    </source>
</reference>
<accession>A0A419VV63</accession>
<feature type="chain" id="PRO_5019554937" evidence="1">
    <location>
        <begin position="20"/>
        <end position="231"/>
    </location>
</feature>
<sequence length="231" mass="27439">MKNTILIILLFFGALTLQAQPKENWDQEKLTGQRYAYHEQLRGSPFLFDDWINGSVTLVSGEVIENVPLKYNAYLDELITYNPVYFTVIKLDKYTLHRFEFDLFGEHWLFEKRFFPGFPKGDRFFRILHEGQTDLLCYYKVNLLNTSPYKDQNDVLKNQEFFSGYRYFLFQPESDFTSVQLRKKSLLRCVKKDDLKQARQLIRKGNLELKDVGGFSSGMQLFEENKIELKF</sequence>
<dbReference type="OrthoDB" id="1120882at2"/>